<name>A0A5B7SPB8_9FLAO</name>
<dbReference type="RefSeq" id="WP_138851222.1">
    <property type="nucleotide sequence ID" value="NZ_CP040710.1"/>
</dbReference>
<proteinExistence type="predicted"/>
<protein>
    <submittedName>
        <fullName evidence="1">Uncharacterized protein</fullName>
    </submittedName>
</protein>
<dbReference type="AlphaFoldDB" id="A0A5B7SPB8"/>
<dbReference type="OrthoDB" id="1453919at2"/>
<dbReference type="KEGG" id="asag:FGM00_01550"/>
<dbReference type="Proteomes" id="UP000310017">
    <property type="component" value="Chromosome"/>
</dbReference>
<gene>
    <name evidence="1" type="ORF">FGM00_01550</name>
</gene>
<evidence type="ECO:0000313" key="1">
    <source>
        <dbReference type="EMBL" id="QCW98867.1"/>
    </source>
</evidence>
<keyword evidence="2" id="KW-1185">Reference proteome</keyword>
<sequence>MKGSIIIAEKNILVDSDTKSWIEISKKLEQNKVESTSNIKKVIKRIQSRFPEIPNKMVWGNYLIFEEHENIAVIDIDYNNLEKLKQDVLNIALNNNLAVLIGKENKIYRDISELK</sequence>
<organism evidence="1 2">
    <name type="scientific">Aggregatimonas sangjinii</name>
    <dbReference type="NCBI Taxonomy" id="2583587"/>
    <lineage>
        <taxon>Bacteria</taxon>
        <taxon>Pseudomonadati</taxon>
        <taxon>Bacteroidota</taxon>
        <taxon>Flavobacteriia</taxon>
        <taxon>Flavobacteriales</taxon>
        <taxon>Flavobacteriaceae</taxon>
        <taxon>Aggregatimonas</taxon>
    </lineage>
</organism>
<evidence type="ECO:0000313" key="2">
    <source>
        <dbReference type="Proteomes" id="UP000310017"/>
    </source>
</evidence>
<reference evidence="1 2" key="1">
    <citation type="submission" date="2019-05" db="EMBL/GenBank/DDBJ databases">
        <title>Genome sequencing of F202Z8.</title>
        <authorList>
            <person name="Kwon Y.M."/>
        </authorList>
    </citation>
    <scope>NUCLEOTIDE SEQUENCE [LARGE SCALE GENOMIC DNA]</scope>
    <source>
        <strain evidence="1 2">F202Z8</strain>
    </source>
</reference>
<accession>A0A5B7SPB8</accession>
<dbReference type="EMBL" id="CP040710">
    <property type="protein sequence ID" value="QCW98867.1"/>
    <property type="molecule type" value="Genomic_DNA"/>
</dbReference>